<evidence type="ECO:0000313" key="1">
    <source>
        <dbReference type="EMBL" id="GAF74471.1"/>
    </source>
</evidence>
<name>X0SHA8_9ZZZZ</name>
<protein>
    <submittedName>
        <fullName evidence="1">Uncharacterized protein</fullName>
    </submittedName>
</protein>
<reference evidence="1" key="1">
    <citation type="journal article" date="2014" name="Front. Microbiol.">
        <title>High frequency of phylogenetically diverse reductive dehalogenase-homologous genes in deep subseafloor sedimentary metagenomes.</title>
        <authorList>
            <person name="Kawai M."/>
            <person name="Futagami T."/>
            <person name="Toyoda A."/>
            <person name="Takaki Y."/>
            <person name="Nishi S."/>
            <person name="Hori S."/>
            <person name="Arai W."/>
            <person name="Tsubouchi T."/>
            <person name="Morono Y."/>
            <person name="Uchiyama I."/>
            <person name="Ito T."/>
            <person name="Fujiyama A."/>
            <person name="Inagaki F."/>
            <person name="Takami H."/>
        </authorList>
    </citation>
    <scope>NUCLEOTIDE SEQUENCE</scope>
    <source>
        <strain evidence="1">Expedition CK06-06</strain>
    </source>
</reference>
<proteinExistence type="predicted"/>
<accession>X0SHA8</accession>
<dbReference type="EMBL" id="BARS01006843">
    <property type="protein sequence ID" value="GAF74471.1"/>
    <property type="molecule type" value="Genomic_DNA"/>
</dbReference>
<gene>
    <name evidence="1" type="ORF">S01H1_13258</name>
</gene>
<dbReference type="AlphaFoldDB" id="X0SHA8"/>
<comment type="caution">
    <text evidence="1">The sequence shown here is derived from an EMBL/GenBank/DDBJ whole genome shotgun (WGS) entry which is preliminary data.</text>
</comment>
<organism evidence="1">
    <name type="scientific">marine sediment metagenome</name>
    <dbReference type="NCBI Taxonomy" id="412755"/>
    <lineage>
        <taxon>unclassified sequences</taxon>
        <taxon>metagenomes</taxon>
        <taxon>ecological metagenomes</taxon>
    </lineage>
</organism>
<sequence>MDPGHSQNSPRGLFAKQNIAIGEGGGLFLEDYSTRTAALRASATGVQVAGVMKLGGHALSILTGSVTGVQVAGGIKLTGHAESFMYGSKTGVQFKGGIRLNDTAKGQISATGPGLTLVGSSVVFSAPGGSIPGDVDRGGGLTIMSNSTGVALCLNTTGTTWRYLEVTSRQRTAGHG</sequence>